<organism evidence="1 2">
    <name type="scientific">Didymodactylos carnosus</name>
    <dbReference type="NCBI Taxonomy" id="1234261"/>
    <lineage>
        <taxon>Eukaryota</taxon>
        <taxon>Metazoa</taxon>
        <taxon>Spiralia</taxon>
        <taxon>Gnathifera</taxon>
        <taxon>Rotifera</taxon>
        <taxon>Eurotatoria</taxon>
        <taxon>Bdelloidea</taxon>
        <taxon>Philodinida</taxon>
        <taxon>Philodinidae</taxon>
        <taxon>Didymodactylos</taxon>
    </lineage>
</organism>
<protein>
    <submittedName>
        <fullName evidence="1">Uncharacterized protein</fullName>
    </submittedName>
</protein>
<sequence>MSKTPTSPQSPQTCLPPPLTFVCNWNRSNFYMCFRMILSPNEMCERLELALVYFGIRFCESRGDDQDEANTAVKHNNYEDAKALTLAHSRIAASILDRKIQNLMDKPAVVCVT</sequence>
<evidence type="ECO:0000313" key="1">
    <source>
        <dbReference type="EMBL" id="CAF4536275.1"/>
    </source>
</evidence>
<dbReference type="AlphaFoldDB" id="A0A8S2Y3K1"/>
<dbReference type="Proteomes" id="UP000681722">
    <property type="component" value="Unassembled WGS sequence"/>
</dbReference>
<proteinExistence type="predicted"/>
<name>A0A8S2Y3K1_9BILA</name>
<accession>A0A8S2Y3K1</accession>
<comment type="caution">
    <text evidence="1">The sequence shown here is derived from an EMBL/GenBank/DDBJ whole genome shotgun (WGS) entry which is preliminary data.</text>
</comment>
<dbReference type="EMBL" id="CAJOBC010112672">
    <property type="protein sequence ID" value="CAF4536275.1"/>
    <property type="molecule type" value="Genomic_DNA"/>
</dbReference>
<reference evidence="1" key="1">
    <citation type="submission" date="2021-02" db="EMBL/GenBank/DDBJ databases">
        <authorList>
            <person name="Nowell W R."/>
        </authorList>
    </citation>
    <scope>NUCLEOTIDE SEQUENCE</scope>
</reference>
<evidence type="ECO:0000313" key="2">
    <source>
        <dbReference type="Proteomes" id="UP000681722"/>
    </source>
</evidence>
<gene>
    <name evidence="1" type="ORF">SRO942_LOCUS46403</name>
</gene>